<evidence type="ECO:0000313" key="8">
    <source>
        <dbReference type="EMBL" id="RCV40022.1"/>
    </source>
</evidence>
<sequence>MAAEDTGDDASIALLHRLRAGATVHFVHHADVCSAAPEDLVTDLEPAPGTSVWYFYCVKKYKSTHGRPGGHRQRAIAASDTCWHSEAGAKEVKGSEGGGTVCHLSYGRKDGRSFSRLGWCMMEYDDATGGSDYVLCKIYRSPRAQVKPSSAASKTSKRKAGGEHPEARPVKLFHEQDTFFFTDDYAVPSTVAQVNVGGEEEQHCRSMLPAEEHCVDLDFLDHDVLPLTDDEMAILESLLPAEEQQFLQHNTQPPLPAEEQQFLQHNTQSLLPAEEQQFLQHNTQPPLPAEDQQFLQHTTQSLLPAEEQQFLQHNTQPPLPAEEQQFLQHNTQPPLPVEEQQFLQHNTQSLLAAEEQQFQFEDSTQFTIGKLLGDDVNDTFLTYDYALPSTVAQVNVGGEEEQHLSTQDGEFVETWYGLLPSDVAQVNVEEWIRGMEMFGDEEEQHSSKPEQDDGSVKVAPPMTEDITVEDYLLAPETTSGEASGMPATFTPPDADLLDVLERDSEFRVLQEQQTLQMQEAHAAEPDPMAEFTRVNVVLAAEDLAADVREALVPRHRPHLPVLPHRQPLDGARAVQIRRTEDAVILVRQAPELDAATAHRHGGGWRPMSGAPSGAWWSTLAGTSTEDAGNVVTASFERRTVLWASVRGGAGSYLVVAASPGFLLPAAGALLRVPSLASHRTIASCSENNVGTAVRLTAAPARHGVQRRRHPCDDPGGR</sequence>
<dbReference type="GO" id="GO:0005634">
    <property type="term" value="C:nucleus"/>
    <property type="evidence" value="ECO:0007669"/>
    <property type="project" value="UniProtKB-SubCell"/>
</dbReference>
<evidence type="ECO:0000256" key="3">
    <source>
        <dbReference type="ARBA" id="ARBA00023125"/>
    </source>
</evidence>
<proteinExistence type="predicted"/>
<accession>A0A368SC54</accession>
<dbReference type="InterPro" id="IPR003441">
    <property type="entry name" value="NAC-dom"/>
</dbReference>
<dbReference type="AlphaFoldDB" id="A0A368SC54"/>
<reference evidence="8" key="2">
    <citation type="submission" date="2015-07" db="EMBL/GenBank/DDBJ databases">
        <authorList>
            <person name="Noorani M."/>
        </authorList>
    </citation>
    <scope>NUCLEOTIDE SEQUENCE</scope>
    <source>
        <strain evidence="8">Yugu1</strain>
    </source>
</reference>
<protein>
    <recommendedName>
        <fullName evidence="7">NAC domain-containing protein</fullName>
    </recommendedName>
</protein>
<dbReference type="Pfam" id="PF02365">
    <property type="entry name" value="NAM"/>
    <property type="match status" value="1"/>
</dbReference>
<dbReference type="InterPro" id="IPR036093">
    <property type="entry name" value="NAC_dom_sf"/>
</dbReference>
<evidence type="ECO:0000256" key="6">
    <source>
        <dbReference type="SAM" id="MobiDB-lite"/>
    </source>
</evidence>
<dbReference type="OrthoDB" id="675031at2759"/>
<dbReference type="STRING" id="4555.A0A368SC54"/>
<dbReference type="GO" id="GO:0006355">
    <property type="term" value="P:regulation of DNA-templated transcription"/>
    <property type="evidence" value="ECO:0007669"/>
    <property type="project" value="InterPro"/>
</dbReference>
<comment type="subcellular location">
    <subcellularLocation>
        <location evidence="1">Nucleus</location>
    </subcellularLocation>
</comment>
<evidence type="ECO:0000256" key="5">
    <source>
        <dbReference type="ARBA" id="ARBA00023242"/>
    </source>
</evidence>
<keyword evidence="3" id="KW-0238">DNA-binding</keyword>
<evidence type="ECO:0000256" key="4">
    <source>
        <dbReference type="ARBA" id="ARBA00023163"/>
    </source>
</evidence>
<dbReference type="GO" id="GO:0003677">
    <property type="term" value="F:DNA binding"/>
    <property type="evidence" value="ECO:0007669"/>
    <property type="project" value="UniProtKB-KW"/>
</dbReference>
<name>A0A368SC54_SETIT</name>
<dbReference type="PANTHER" id="PTHR31989">
    <property type="entry name" value="NAC DOMAIN-CONTAINING PROTEIN 82-RELATED"/>
    <property type="match status" value="1"/>
</dbReference>
<keyword evidence="2" id="KW-0805">Transcription regulation</keyword>
<feature type="domain" description="NAC" evidence="7">
    <location>
        <begin position="1"/>
        <end position="141"/>
    </location>
</feature>
<dbReference type="EMBL" id="CM003536">
    <property type="protein sequence ID" value="RCV40022.1"/>
    <property type="molecule type" value="Genomic_DNA"/>
</dbReference>
<evidence type="ECO:0000256" key="2">
    <source>
        <dbReference type="ARBA" id="ARBA00023015"/>
    </source>
</evidence>
<keyword evidence="4" id="KW-0804">Transcription</keyword>
<feature type="region of interest" description="Disordered" evidence="6">
    <location>
        <begin position="147"/>
        <end position="167"/>
    </location>
</feature>
<keyword evidence="5" id="KW-0539">Nucleus</keyword>
<evidence type="ECO:0000256" key="1">
    <source>
        <dbReference type="ARBA" id="ARBA00004123"/>
    </source>
</evidence>
<organism evidence="8">
    <name type="scientific">Setaria italica</name>
    <name type="common">Foxtail millet</name>
    <name type="synonym">Panicum italicum</name>
    <dbReference type="NCBI Taxonomy" id="4555"/>
    <lineage>
        <taxon>Eukaryota</taxon>
        <taxon>Viridiplantae</taxon>
        <taxon>Streptophyta</taxon>
        <taxon>Embryophyta</taxon>
        <taxon>Tracheophyta</taxon>
        <taxon>Spermatophyta</taxon>
        <taxon>Magnoliopsida</taxon>
        <taxon>Liliopsida</taxon>
        <taxon>Poales</taxon>
        <taxon>Poaceae</taxon>
        <taxon>PACMAD clade</taxon>
        <taxon>Panicoideae</taxon>
        <taxon>Panicodae</taxon>
        <taxon>Paniceae</taxon>
        <taxon>Cenchrinae</taxon>
        <taxon>Setaria</taxon>
    </lineage>
</organism>
<gene>
    <name evidence="8" type="ORF">SETIT_9G017800v2</name>
</gene>
<dbReference type="SUPFAM" id="SSF101941">
    <property type="entry name" value="NAC domain"/>
    <property type="match status" value="1"/>
</dbReference>
<dbReference type="Gene3D" id="2.170.150.80">
    <property type="entry name" value="NAC domain"/>
    <property type="match status" value="1"/>
</dbReference>
<dbReference type="PROSITE" id="PS51005">
    <property type="entry name" value="NAC"/>
    <property type="match status" value="1"/>
</dbReference>
<reference evidence="8" key="1">
    <citation type="journal article" date="2012" name="Nat. Biotechnol.">
        <title>Reference genome sequence of the model plant Setaria.</title>
        <authorList>
            <person name="Bennetzen J.L."/>
            <person name="Schmutz J."/>
            <person name="Wang H."/>
            <person name="Percifield R."/>
            <person name="Hawkins J."/>
            <person name="Pontaroli A.C."/>
            <person name="Estep M."/>
            <person name="Feng L."/>
            <person name="Vaughn J.N."/>
            <person name="Grimwood J."/>
            <person name="Jenkins J."/>
            <person name="Barry K."/>
            <person name="Lindquist E."/>
            <person name="Hellsten U."/>
            <person name="Deshpande S."/>
            <person name="Wang X."/>
            <person name="Wu X."/>
            <person name="Mitros T."/>
            <person name="Triplett J."/>
            <person name="Yang X."/>
            <person name="Ye C.Y."/>
            <person name="Mauro-Herrera M."/>
            <person name="Wang L."/>
            <person name="Li P."/>
            <person name="Sharma M."/>
            <person name="Sharma R."/>
            <person name="Ronald P.C."/>
            <person name="Panaud O."/>
            <person name="Kellogg E.A."/>
            <person name="Brutnell T.P."/>
            <person name="Doust A.N."/>
            <person name="Tuskan G.A."/>
            <person name="Rokhsar D."/>
            <person name="Devos K.M."/>
        </authorList>
    </citation>
    <scope>NUCLEOTIDE SEQUENCE [LARGE SCALE GENOMIC DNA]</scope>
    <source>
        <strain evidence="8">Yugu1</strain>
    </source>
</reference>
<evidence type="ECO:0000259" key="7">
    <source>
        <dbReference type="PROSITE" id="PS51005"/>
    </source>
</evidence>